<evidence type="ECO:0000313" key="5">
    <source>
        <dbReference type="Proteomes" id="UP001320876"/>
    </source>
</evidence>
<evidence type="ECO:0000256" key="1">
    <source>
        <dbReference type="SAM" id="MobiDB-lite"/>
    </source>
</evidence>
<dbReference type="Pfam" id="PF09423">
    <property type="entry name" value="PhoD"/>
    <property type="match status" value="1"/>
</dbReference>
<dbReference type="InterPro" id="IPR038607">
    <property type="entry name" value="PhoD-like_sf"/>
</dbReference>
<name>A0ABT3GT32_9BACT</name>
<dbReference type="Proteomes" id="UP001320876">
    <property type="component" value="Unassembled WGS sequence"/>
</dbReference>
<dbReference type="RefSeq" id="WP_264490759.1">
    <property type="nucleotide sequence ID" value="NZ_JAPDDT010000034.1"/>
</dbReference>
<feature type="domain" description="PhoD-like phosphatase metallophosphatase" evidence="3">
    <location>
        <begin position="345"/>
        <end position="653"/>
    </location>
</feature>
<keyword evidence="5" id="KW-1185">Reference proteome</keyword>
<dbReference type="InterPro" id="IPR029052">
    <property type="entry name" value="Metallo-depent_PP-like"/>
</dbReference>
<keyword evidence="2" id="KW-0732">Signal</keyword>
<feature type="chain" id="PRO_5046979745" evidence="2">
    <location>
        <begin position="20"/>
        <end position="780"/>
    </location>
</feature>
<proteinExistence type="predicted"/>
<organism evidence="4 5">
    <name type="scientific">Luteolibacter arcticus</name>
    <dbReference type="NCBI Taxonomy" id="1581411"/>
    <lineage>
        <taxon>Bacteria</taxon>
        <taxon>Pseudomonadati</taxon>
        <taxon>Verrucomicrobiota</taxon>
        <taxon>Verrucomicrobiia</taxon>
        <taxon>Verrucomicrobiales</taxon>
        <taxon>Verrucomicrobiaceae</taxon>
        <taxon>Luteolibacter</taxon>
    </lineage>
</organism>
<protein>
    <submittedName>
        <fullName evidence="4">Alkaline phosphatase D family protein</fullName>
    </submittedName>
</protein>
<feature type="compositionally biased region" description="Pro residues" evidence="1">
    <location>
        <begin position="756"/>
        <end position="766"/>
    </location>
</feature>
<dbReference type="EMBL" id="JAPDDT010000034">
    <property type="protein sequence ID" value="MCW1926651.1"/>
    <property type="molecule type" value="Genomic_DNA"/>
</dbReference>
<dbReference type="Gene3D" id="3.60.21.70">
    <property type="entry name" value="PhoD-like phosphatase"/>
    <property type="match status" value="1"/>
</dbReference>
<dbReference type="PANTHER" id="PTHR43606">
    <property type="entry name" value="PHOSPHATASE, PUTATIVE (AFU_ORTHOLOGUE AFUA_6G08710)-RELATED"/>
    <property type="match status" value="1"/>
</dbReference>
<dbReference type="InterPro" id="IPR018946">
    <property type="entry name" value="PhoD-like_MPP"/>
</dbReference>
<gene>
    <name evidence="4" type="ORF">OKA05_29125</name>
</gene>
<accession>A0ABT3GT32</accession>
<comment type="caution">
    <text evidence="4">The sequence shown here is derived from an EMBL/GenBank/DDBJ whole genome shotgun (WGS) entry which is preliminary data.</text>
</comment>
<sequence length="780" mass="84889">MICRLLLPLLVLSLAPAGAQGPFVPDIGANVARPWLGKDYWANPAEDWTLAKGRLENTFSGGNRNVTVLTAELTPAAEPFTARVLLDQVSFELFGEGFVGFQAGVRGESGDFREAAISGTGFAAGIDFSGRAFLGNLKQEGEPLPLPLRGIVLELKGEPEGADRYKLSLLVQDATGKILRTLTASAHASWLPGLVSLTSSTQPPPAVDLASARPSRIEAISQTRQGEGRFGFSKLALSGAKFALHPERAFGPILWTTYTMDNDGTLCLLVQAAPFARSEKLEAELLLPGRDPVSMTLDPISRTARFRLLKLDPAKSMPYEVKLAGDSYKGTIRPAANGRPLKIASLSCNDGTGFPHKELVENVRAQAPDFITFHGDQIYEQAGGYSLIYDHRPGDRPVLSYLRKYAMHGWTWRDLLRDTPSITIPDDHDVFHGNLWGAGGESADVSKGYGGPAQDGGGYKMSVEFVNAAHRTQTGNLPDPADPSPCRSGISVYFTRHAWGPLDFVILADRQFKSAPKVSLPQASIENGWAQTISWDAKAGTAAEEVHLLGGRQEAWLARWAKSPAKGAKFRIALSQAPFCAPQTLPRAMRSDAEVPNLPVLKAGDYAPDDEPKPDYDTNGWPQAPRLKALEFLTEAHAIHITGDQHLGSTGQYGLKAWGDGPWWISSPATANTWPRRWMPSTEGKNRRTGAPKWTGEFDDAFGNHLTLHAVANPQDIDREPARLYDRAVGYTLTTWDPSSGKVRLENWPYWASPTKPAPDNQPYPGWPVTINPASGKRVD</sequence>
<dbReference type="SUPFAM" id="SSF56300">
    <property type="entry name" value="Metallo-dependent phosphatases"/>
    <property type="match status" value="1"/>
</dbReference>
<evidence type="ECO:0000256" key="2">
    <source>
        <dbReference type="SAM" id="SignalP"/>
    </source>
</evidence>
<feature type="signal peptide" evidence="2">
    <location>
        <begin position="1"/>
        <end position="19"/>
    </location>
</feature>
<dbReference type="PANTHER" id="PTHR43606:SF2">
    <property type="entry name" value="ALKALINE PHOSPHATASE FAMILY PROTEIN (AFU_ORTHOLOGUE AFUA_5G03860)"/>
    <property type="match status" value="1"/>
</dbReference>
<feature type="region of interest" description="Disordered" evidence="1">
    <location>
        <begin position="756"/>
        <end position="780"/>
    </location>
</feature>
<dbReference type="InterPro" id="IPR052900">
    <property type="entry name" value="Phospholipid_Metab_Enz"/>
</dbReference>
<evidence type="ECO:0000259" key="3">
    <source>
        <dbReference type="Pfam" id="PF09423"/>
    </source>
</evidence>
<reference evidence="4 5" key="1">
    <citation type="submission" date="2022-10" db="EMBL/GenBank/DDBJ databases">
        <title>Luteolibacter arcticus strain CCTCC AB 2014275, whole genome shotgun sequencing project.</title>
        <authorList>
            <person name="Zhao G."/>
            <person name="Shen L."/>
        </authorList>
    </citation>
    <scope>NUCLEOTIDE SEQUENCE [LARGE SCALE GENOMIC DNA]</scope>
    <source>
        <strain evidence="4 5">CCTCC AB 2014275</strain>
    </source>
</reference>
<evidence type="ECO:0000313" key="4">
    <source>
        <dbReference type="EMBL" id="MCW1926651.1"/>
    </source>
</evidence>